<keyword evidence="2" id="KW-0732">Signal</keyword>
<evidence type="ECO:0000313" key="4">
    <source>
        <dbReference type="Proteomes" id="UP000292958"/>
    </source>
</evidence>
<feature type="signal peptide" evidence="2">
    <location>
        <begin position="1"/>
        <end position="34"/>
    </location>
</feature>
<dbReference type="AlphaFoldDB" id="A0A4Q7YUE2"/>
<organism evidence="3 4">
    <name type="scientific">Edaphobacter modestus</name>
    <dbReference type="NCBI Taxonomy" id="388466"/>
    <lineage>
        <taxon>Bacteria</taxon>
        <taxon>Pseudomonadati</taxon>
        <taxon>Acidobacteriota</taxon>
        <taxon>Terriglobia</taxon>
        <taxon>Terriglobales</taxon>
        <taxon>Acidobacteriaceae</taxon>
        <taxon>Edaphobacter</taxon>
    </lineage>
</organism>
<gene>
    <name evidence="3" type="ORF">BDD14_2724</name>
</gene>
<feature type="compositionally biased region" description="Polar residues" evidence="1">
    <location>
        <begin position="87"/>
        <end position="97"/>
    </location>
</feature>
<dbReference type="Proteomes" id="UP000292958">
    <property type="component" value="Unassembled WGS sequence"/>
</dbReference>
<feature type="chain" id="PRO_5020571377" evidence="2">
    <location>
        <begin position="35"/>
        <end position="183"/>
    </location>
</feature>
<dbReference type="EMBL" id="SHKW01000001">
    <property type="protein sequence ID" value="RZU41220.1"/>
    <property type="molecule type" value="Genomic_DNA"/>
</dbReference>
<feature type="region of interest" description="Disordered" evidence="1">
    <location>
        <begin position="65"/>
        <end position="110"/>
    </location>
</feature>
<evidence type="ECO:0000256" key="1">
    <source>
        <dbReference type="SAM" id="MobiDB-lite"/>
    </source>
</evidence>
<keyword evidence="4" id="KW-1185">Reference proteome</keyword>
<comment type="caution">
    <text evidence="3">The sequence shown here is derived from an EMBL/GenBank/DDBJ whole genome shotgun (WGS) entry which is preliminary data.</text>
</comment>
<reference evidence="3 4" key="1">
    <citation type="submission" date="2019-02" db="EMBL/GenBank/DDBJ databases">
        <title>Genomic Encyclopedia of Archaeal and Bacterial Type Strains, Phase II (KMG-II): from individual species to whole genera.</title>
        <authorList>
            <person name="Goeker M."/>
        </authorList>
    </citation>
    <scope>NUCLEOTIDE SEQUENCE [LARGE SCALE GENOMIC DNA]</scope>
    <source>
        <strain evidence="3 4">DSM 18101</strain>
    </source>
</reference>
<sequence>MEIRINMEPNMNLRKIGVTALCCCAIFAVSIPIAAQTMTKAVVAEKIRRVEDGVDEFRKYLERRGDNARNASSTAQQSGRASGRRGTANTEARTATAQAGKDELDDALGDLNSSTNRLRRKFDATEKWIETKAQVERVVDDGRRINQVVARGKYGSDVAKLWATLRNNINDLARAYNVAPLGA</sequence>
<proteinExistence type="predicted"/>
<accession>A0A4Q7YUE2</accession>
<evidence type="ECO:0000313" key="3">
    <source>
        <dbReference type="EMBL" id="RZU41220.1"/>
    </source>
</evidence>
<name>A0A4Q7YUE2_9BACT</name>
<protein>
    <submittedName>
        <fullName evidence="3">Uncharacterized protein</fullName>
    </submittedName>
</protein>
<feature type="compositionally biased region" description="Polar residues" evidence="1">
    <location>
        <begin position="69"/>
        <end position="80"/>
    </location>
</feature>
<evidence type="ECO:0000256" key="2">
    <source>
        <dbReference type="SAM" id="SignalP"/>
    </source>
</evidence>